<dbReference type="EMBL" id="JBJXBP010000003">
    <property type="protein sequence ID" value="KAL3839395.1"/>
    <property type="molecule type" value="Genomic_DNA"/>
</dbReference>
<feature type="compositionally biased region" description="Polar residues" evidence="1">
    <location>
        <begin position="445"/>
        <end position="478"/>
    </location>
</feature>
<evidence type="ECO:0000256" key="1">
    <source>
        <dbReference type="SAM" id="MobiDB-lite"/>
    </source>
</evidence>
<keyword evidence="3" id="KW-1185">Reference proteome</keyword>
<proteinExistence type="predicted"/>
<dbReference type="PANTHER" id="PTHR34560:SF1">
    <property type="entry name" value="START DOMAIN-CONTAINING PROTEIN"/>
    <property type="match status" value="1"/>
</dbReference>
<sequence>MEGKGTISDYRGKLDKTLTTPDLTNYENLRTLVKNQILQSSHLQLEECTENLVERRSKEVSNFLSMLRSASENDFERSKSNEESHGGWKVKQDTEEFRVMYREGPEGTPYHSLLVEGYVDGPVDICLCISYESNLYNRWWPQTAIPTFKVVASQCLQRIRPGEQISLVRMKVSWPLSSREALIHYFTFEYFQDGLVVVLLNSISDLETIDKSSHGFTRDGIPDAEDVVRIDVVGGFAIQKVTADRSYFRTIANMDIKLDFVPPAFINFISRQLVGSGFKLYKKEVASVSKGDDRFGEALKNQMYARIREALYSENLSTSSPKLETTPVILKENEIKALEDNEDKDIITSDDYSVASEVGVVNEIEELEKRGTDRNQSKQVLNLEITENFGSEVKKKVFIRPEVEQALSTLEKVISIWKYNINSEKVQFDINKGTSTIIEKDSVDESVSSQADRVTKENGNFAESSKNSSTELTSQEPRNSSESRGFRHVASNTYTREINQNKIAPEEDLSSPSVVLHSSEKITEKYPSSEDVMTKEKRKKSRYCCLYFISKHY</sequence>
<organism evidence="2 3">
    <name type="scientific">Penstemon smallii</name>
    <dbReference type="NCBI Taxonomy" id="265156"/>
    <lineage>
        <taxon>Eukaryota</taxon>
        <taxon>Viridiplantae</taxon>
        <taxon>Streptophyta</taxon>
        <taxon>Embryophyta</taxon>
        <taxon>Tracheophyta</taxon>
        <taxon>Spermatophyta</taxon>
        <taxon>Magnoliopsida</taxon>
        <taxon>eudicotyledons</taxon>
        <taxon>Gunneridae</taxon>
        <taxon>Pentapetalae</taxon>
        <taxon>asterids</taxon>
        <taxon>lamiids</taxon>
        <taxon>Lamiales</taxon>
        <taxon>Plantaginaceae</taxon>
        <taxon>Cheloneae</taxon>
        <taxon>Penstemon</taxon>
    </lineage>
</organism>
<dbReference type="PANTHER" id="PTHR34560">
    <property type="entry name" value="POLYKETIDE CYCLASE/DEHYDRASE/LIPID TRANSPORT SUPERFAMILY PROTEIN"/>
    <property type="match status" value="1"/>
</dbReference>
<evidence type="ECO:0008006" key="4">
    <source>
        <dbReference type="Google" id="ProtNLM"/>
    </source>
</evidence>
<evidence type="ECO:0000313" key="2">
    <source>
        <dbReference type="EMBL" id="KAL3839395.1"/>
    </source>
</evidence>
<feature type="region of interest" description="Disordered" evidence="1">
    <location>
        <begin position="441"/>
        <end position="522"/>
    </location>
</feature>
<evidence type="ECO:0000313" key="3">
    <source>
        <dbReference type="Proteomes" id="UP001634393"/>
    </source>
</evidence>
<dbReference type="Gene3D" id="3.30.530.20">
    <property type="match status" value="1"/>
</dbReference>
<dbReference type="Proteomes" id="UP001634393">
    <property type="component" value="Unassembled WGS sequence"/>
</dbReference>
<accession>A0ABD3TSW7</accession>
<reference evidence="2 3" key="1">
    <citation type="submission" date="2024-12" db="EMBL/GenBank/DDBJ databases">
        <title>The unique morphological basis and parallel evolutionary history of personate flowers in Penstemon.</title>
        <authorList>
            <person name="Depatie T.H."/>
            <person name="Wessinger C.A."/>
        </authorList>
    </citation>
    <scope>NUCLEOTIDE SEQUENCE [LARGE SCALE GENOMIC DNA]</scope>
    <source>
        <strain evidence="2">WTNN_2</strain>
        <tissue evidence="2">Leaf</tissue>
    </source>
</reference>
<dbReference type="AlphaFoldDB" id="A0ABD3TSW7"/>
<dbReference type="InterPro" id="IPR023393">
    <property type="entry name" value="START-like_dom_sf"/>
</dbReference>
<dbReference type="SUPFAM" id="SSF55961">
    <property type="entry name" value="Bet v1-like"/>
    <property type="match status" value="1"/>
</dbReference>
<comment type="caution">
    <text evidence="2">The sequence shown here is derived from an EMBL/GenBank/DDBJ whole genome shotgun (WGS) entry which is preliminary data.</text>
</comment>
<gene>
    <name evidence="2" type="ORF">ACJIZ3_023986</name>
</gene>
<name>A0ABD3TSW7_9LAMI</name>
<protein>
    <recommendedName>
        <fullName evidence="4">START domain-containing protein</fullName>
    </recommendedName>
</protein>
<feature type="compositionally biased region" description="Polar residues" evidence="1">
    <location>
        <begin position="490"/>
        <end position="502"/>
    </location>
</feature>